<comment type="caution">
    <text evidence="1">The sequence shown here is derived from an EMBL/GenBank/DDBJ whole genome shotgun (WGS) entry which is preliminary data.</text>
</comment>
<dbReference type="InterPro" id="IPR021109">
    <property type="entry name" value="Peptidase_aspartic_dom_sf"/>
</dbReference>
<sequence>MEHTTNSDYDAKPDPRLIGSANEVTVILNGLTTKALLDTGSTVSTISQEFYERNLQDTTLKPMNHFLNIECADGQPLPYMGYVEADLQLTGSSRFKSYTGLFLVVPNSPYHKTVPLLIGTNILTTVMKDIKSAHGERFLQDANLNTPYYLAFRSITLRKKELERHQNRLAVVRSAEYKPITIQANSEVIVMDRIIAYPSTVCMQHATHNSIVPDDLDIVPSL</sequence>
<dbReference type="OrthoDB" id="6161942at2759"/>
<dbReference type="GO" id="GO:0006508">
    <property type="term" value="P:proteolysis"/>
    <property type="evidence" value="ECO:0007669"/>
    <property type="project" value="InterPro"/>
</dbReference>
<organism evidence="1 2">
    <name type="scientific">Mytilus galloprovincialis</name>
    <name type="common">Mediterranean mussel</name>
    <dbReference type="NCBI Taxonomy" id="29158"/>
    <lineage>
        <taxon>Eukaryota</taxon>
        <taxon>Metazoa</taxon>
        <taxon>Spiralia</taxon>
        <taxon>Lophotrochozoa</taxon>
        <taxon>Mollusca</taxon>
        <taxon>Bivalvia</taxon>
        <taxon>Autobranchia</taxon>
        <taxon>Pteriomorphia</taxon>
        <taxon>Mytilida</taxon>
        <taxon>Mytiloidea</taxon>
        <taxon>Mytilidae</taxon>
        <taxon>Mytilinae</taxon>
        <taxon>Mytilus</taxon>
    </lineage>
</organism>
<evidence type="ECO:0000313" key="1">
    <source>
        <dbReference type="EMBL" id="VDI74748.1"/>
    </source>
</evidence>
<keyword evidence="2" id="KW-1185">Reference proteome</keyword>
<dbReference type="Gene3D" id="2.40.70.10">
    <property type="entry name" value="Acid Proteases"/>
    <property type="match status" value="1"/>
</dbReference>
<evidence type="ECO:0000313" key="2">
    <source>
        <dbReference type="Proteomes" id="UP000596742"/>
    </source>
</evidence>
<dbReference type="AlphaFoldDB" id="A0A8B6H6Y8"/>
<dbReference type="Proteomes" id="UP000596742">
    <property type="component" value="Unassembled WGS sequence"/>
</dbReference>
<dbReference type="PROSITE" id="PS00141">
    <property type="entry name" value="ASP_PROTEASE"/>
    <property type="match status" value="1"/>
</dbReference>
<proteinExistence type="predicted"/>
<protein>
    <submittedName>
        <fullName evidence="1">Uncharacterized protein</fullName>
    </submittedName>
</protein>
<dbReference type="EMBL" id="UYJE01009602">
    <property type="protein sequence ID" value="VDI74748.1"/>
    <property type="molecule type" value="Genomic_DNA"/>
</dbReference>
<dbReference type="SUPFAM" id="SSF50630">
    <property type="entry name" value="Acid proteases"/>
    <property type="match status" value="1"/>
</dbReference>
<dbReference type="InterPro" id="IPR001969">
    <property type="entry name" value="Aspartic_peptidase_AS"/>
</dbReference>
<gene>
    <name evidence="1" type="ORF">MGAL_10B025795</name>
</gene>
<dbReference type="GO" id="GO:0004190">
    <property type="term" value="F:aspartic-type endopeptidase activity"/>
    <property type="evidence" value="ECO:0007669"/>
    <property type="project" value="InterPro"/>
</dbReference>
<dbReference type="CDD" id="cd00303">
    <property type="entry name" value="retropepsin_like"/>
    <property type="match status" value="1"/>
</dbReference>
<accession>A0A8B6H6Y8</accession>
<reference evidence="1" key="1">
    <citation type="submission" date="2018-11" db="EMBL/GenBank/DDBJ databases">
        <authorList>
            <person name="Alioto T."/>
            <person name="Alioto T."/>
        </authorList>
    </citation>
    <scope>NUCLEOTIDE SEQUENCE</scope>
</reference>
<feature type="non-terminal residue" evidence="1">
    <location>
        <position position="222"/>
    </location>
</feature>
<name>A0A8B6H6Y8_MYTGA</name>